<dbReference type="Pfam" id="PF14031">
    <property type="entry name" value="D-ser_dehydrat"/>
    <property type="match status" value="1"/>
</dbReference>
<evidence type="ECO:0000256" key="1">
    <source>
        <dbReference type="ARBA" id="ARBA00005323"/>
    </source>
</evidence>
<reference evidence="4 5" key="1">
    <citation type="journal article" date="2018" name="ISME J.">
        <title>A methanotrophic archaeon couples anaerobic oxidation of methane to Fe(III) reduction.</title>
        <authorList>
            <person name="Cai C."/>
            <person name="Leu A.O."/>
            <person name="Xie G.J."/>
            <person name="Guo J."/>
            <person name="Feng Y."/>
            <person name="Zhao J.X."/>
            <person name="Tyson G.W."/>
            <person name="Yuan Z."/>
            <person name="Hu S."/>
        </authorList>
    </citation>
    <scope>NUCLEOTIDE SEQUENCE [LARGE SCALE GENOMIC DNA]</scope>
    <source>
        <strain evidence="4">FeB_12</strain>
    </source>
</reference>
<dbReference type="Proteomes" id="UP000250918">
    <property type="component" value="Unassembled WGS sequence"/>
</dbReference>
<keyword evidence="2" id="KW-0456">Lyase</keyword>
<evidence type="ECO:0000313" key="4">
    <source>
        <dbReference type="EMBL" id="PWB68172.1"/>
    </source>
</evidence>
<evidence type="ECO:0000256" key="2">
    <source>
        <dbReference type="ARBA" id="ARBA00023239"/>
    </source>
</evidence>
<dbReference type="GO" id="GO:0036088">
    <property type="term" value="P:D-serine catabolic process"/>
    <property type="evidence" value="ECO:0007669"/>
    <property type="project" value="TreeGrafter"/>
</dbReference>
<organism evidence="4 5">
    <name type="scientific">candidate division GN15 bacterium</name>
    <dbReference type="NCBI Taxonomy" id="2072418"/>
    <lineage>
        <taxon>Bacteria</taxon>
        <taxon>candidate division GN15</taxon>
    </lineage>
</organism>
<dbReference type="AlphaFoldDB" id="A0A855WUC2"/>
<feature type="domain" description="D-serine dehydratase-like" evidence="3">
    <location>
        <begin position="254"/>
        <end position="348"/>
    </location>
</feature>
<dbReference type="InterPro" id="IPR042208">
    <property type="entry name" value="D-ser_dehydrat-like_sf"/>
</dbReference>
<dbReference type="Pfam" id="PF01168">
    <property type="entry name" value="Ala_racemase_N"/>
    <property type="match status" value="1"/>
</dbReference>
<gene>
    <name evidence="4" type="ORF">C3F09_12185</name>
</gene>
<dbReference type="InterPro" id="IPR051466">
    <property type="entry name" value="D-amino_acid_metab_enzyme"/>
</dbReference>
<dbReference type="PANTHER" id="PTHR28004">
    <property type="entry name" value="ZGC:162816-RELATED"/>
    <property type="match status" value="1"/>
</dbReference>
<evidence type="ECO:0000313" key="5">
    <source>
        <dbReference type="Proteomes" id="UP000250918"/>
    </source>
</evidence>
<proteinExistence type="inferred from homology"/>
<sequence>MLFPEIETPALLIEQAILNRNIETMQRLADSHHVKLRPHIKTHKSAVIAGMQLVAGACGIAVAKLSEAEIMARHGIHDIQVANQVTGASRIRRLLALADSTAITCCIDSAANAHELSAAFSVRGRRLAVFIEIDTGLHRCGLSDPDQIVKLGRVIDECEGLALVGIMTHAGHAYAAADINAVGNIGRSEGETMVRLAEVLRRSGLRIEQISVGSTPTARHAVVVPGITELRVGNYAFNDMIQVSLGVATRDQCALTVLSTVISVPADNRAVIDAGSKSLTTEQGAHGNAKLAGYGRVCDRAITLTRLSEEHGVIEPRGIDVSIGSRIRIIPNHACATVNLYDHAYLVDGDRVLQQIPIDARGCIV</sequence>
<name>A0A855WUC2_9BACT</name>
<dbReference type="PANTHER" id="PTHR28004:SF2">
    <property type="entry name" value="D-SERINE DEHYDRATASE"/>
    <property type="match status" value="1"/>
</dbReference>
<evidence type="ECO:0000259" key="3">
    <source>
        <dbReference type="SMART" id="SM01119"/>
    </source>
</evidence>
<dbReference type="GO" id="GO:0008721">
    <property type="term" value="F:D-serine ammonia-lyase activity"/>
    <property type="evidence" value="ECO:0007669"/>
    <property type="project" value="TreeGrafter"/>
</dbReference>
<protein>
    <submittedName>
        <fullName evidence="4">Alanine racemase</fullName>
    </submittedName>
</protein>
<comment type="caution">
    <text evidence="4">The sequence shown here is derived from an EMBL/GenBank/DDBJ whole genome shotgun (WGS) entry which is preliminary data.</text>
</comment>
<dbReference type="InterPro" id="IPR029066">
    <property type="entry name" value="PLP-binding_barrel"/>
</dbReference>
<dbReference type="InterPro" id="IPR026956">
    <property type="entry name" value="D-ser_dehydrat-like_dom"/>
</dbReference>
<comment type="similarity">
    <text evidence="1">Belongs to the DSD1 family.</text>
</comment>
<dbReference type="Gene3D" id="2.40.37.20">
    <property type="entry name" value="D-serine dehydratase-like domain"/>
    <property type="match status" value="1"/>
</dbReference>
<dbReference type="SUPFAM" id="SSF51419">
    <property type="entry name" value="PLP-binding barrel"/>
    <property type="match status" value="1"/>
</dbReference>
<accession>A0A855WUC2</accession>
<dbReference type="InterPro" id="IPR001608">
    <property type="entry name" value="Ala_racemase_N"/>
</dbReference>
<dbReference type="Gene3D" id="3.20.20.10">
    <property type="entry name" value="Alanine racemase"/>
    <property type="match status" value="1"/>
</dbReference>
<dbReference type="EMBL" id="PQAP01000212">
    <property type="protein sequence ID" value="PWB68172.1"/>
    <property type="molecule type" value="Genomic_DNA"/>
</dbReference>
<dbReference type="SMART" id="SM01119">
    <property type="entry name" value="D-ser_dehydrat"/>
    <property type="match status" value="1"/>
</dbReference>